<dbReference type="EMBL" id="JAOG01000003">
    <property type="protein sequence ID" value="EUA53943.1"/>
    <property type="molecule type" value="Genomic_DNA"/>
</dbReference>
<evidence type="ECO:0000313" key="2">
    <source>
        <dbReference type="EMBL" id="EUA53943.1"/>
    </source>
</evidence>
<evidence type="ECO:0000256" key="1">
    <source>
        <dbReference type="SAM" id="MobiDB-lite"/>
    </source>
</evidence>
<comment type="caution">
    <text evidence="2">The sequence shown here is derived from an EMBL/GenBank/DDBJ whole genome shotgun (WGS) entry which is preliminary data.</text>
</comment>
<dbReference type="AlphaFoldDB" id="X8CES2"/>
<accession>X8CES2</accession>
<dbReference type="PATRIC" id="fig|1299331.3.peg.5456"/>
<protein>
    <submittedName>
        <fullName evidence="2">Hed domain protein</fullName>
    </submittedName>
</protein>
<feature type="compositionally biased region" description="Polar residues" evidence="1">
    <location>
        <begin position="42"/>
        <end position="54"/>
    </location>
</feature>
<sequence length="93" mass="10843">MVGLSGINASPQLLRHNHLHGHYRHHQPSRRPRRRVLTQRSNRISQLAVESSQDAGRPISFGHHRRQTHESHTRRPWAVRSLRPSATTTLQER</sequence>
<proteinExistence type="predicted"/>
<organism evidence="2 3">
    <name type="scientific">Mycobacterium intracellulare 1956</name>
    <dbReference type="NCBI Taxonomy" id="1299331"/>
    <lineage>
        <taxon>Bacteria</taxon>
        <taxon>Bacillati</taxon>
        <taxon>Actinomycetota</taxon>
        <taxon>Actinomycetes</taxon>
        <taxon>Mycobacteriales</taxon>
        <taxon>Mycobacteriaceae</taxon>
        <taxon>Mycobacterium</taxon>
        <taxon>Mycobacterium avium complex (MAC)</taxon>
    </lineage>
</organism>
<gene>
    <name evidence="2" type="primary">hed</name>
    <name evidence="2" type="ORF">I550_5581</name>
</gene>
<evidence type="ECO:0000313" key="3">
    <source>
        <dbReference type="Proteomes" id="UP000020825"/>
    </source>
</evidence>
<name>X8CES2_MYCIT</name>
<dbReference type="Proteomes" id="UP000020825">
    <property type="component" value="Unassembled WGS sequence"/>
</dbReference>
<feature type="region of interest" description="Disordered" evidence="1">
    <location>
        <begin position="1"/>
        <end position="93"/>
    </location>
</feature>
<reference evidence="2 3" key="1">
    <citation type="submission" date="2013-12" db="EMBL/GenBank/DDBJ databases">
        <authorList>
            <person name="Zelazny A."/>
            <person name="Olivier K."/>
            <person name="Holland S."/>
            <person name="Lenaerts A."/>
            <person name="Ordway D."/>
            <person name="DeGroote M.A."/>
            <person name="Parker T."/>
            <person name="Sizemore C."/>
            <person name="Tallon L.J."/>
            <person name="Sadzewicz L.K."/>
            <person name="Sengamalay N."/>
            <person name="Fraser C.M."/>
            <person name="Hine E."/>
            <person name="Shefchek K.A."/>
            <person name="Das S.P."/>
            <person name="Tettelin H."/>
        </authorList>
    </citation>
    <scope>NUCLEOTIDE SEQUENCE [LARGE SCALE GENOMIC DNA]</scope>
    <source>
        <strain evidence="2 3">1956</strain>
    </source>
</reference>
<feature type="compositionally biased region" description="Basic residues" evidence="1">
    <location>
        <begin position="15"/>
        <end position="37"/>
    </location>
</feature>
<feature type="compositionally biased region" description="Polar residues" evidence="1">
    <location>
        <begin position="84"/>
        <end position="93"/>
    </location>
</feature>